<keyword evidence="3" id="KW-1185">Reference proteome</keyword>
<dbReference type="InterPro" id="IPR008792">
    <property type="entry name" value="PQQD"/>
</dbReference>
<protein>
    <submittedName>
        <fullName evidence="2">Putative peptide zinc metalloprotease protein</fullName>
    </submittedName>
</protein>
<evidence type="ECO:0000313" key="2">
    <source>
        <dbReference type="EMBL" id="MBB5627919.1"/>
    </source>
</evidence>
<feature type="transmembrane region" description="Helical" evidence="1">
    <location>
        <begin position="191"/>
        <end position="212"/>
    </location>
</feature>
<evidence type="ECO:0000256" key="1">
    <source>
        <dbReference type="SAM" id="Phobius"/>
    </source>
</evidence>
<dbReference type="Proteomes" id="UP000588112">
    <property type="component" value="Unassembled WGS sequence"/>
</dbReference>
<feature type="transmembrane region" description="Helical" evidence="1">
    <location>
        <begin position="163"/>
        <end position="184"/>
    </location>
</feature>
<name>A0A7W8Z5X8_9ACTN</name>
<dbReference type="GO" id="GO:0006508">
    <property type="term" value="P:proteolysis"/>
    <property type="evidence" value="ECO:0007669"/>
    <property type="project" value="UniProtKB-KW"/>
</dbReference>
<proteinExistence type="predicted"/>
<sequence length="367" mass="39173">MPIASPRLRQELEVIRGMDDIPLIFDPVTGSYHRITRAGEVVLSYLDGSRTREELVELFAGDDTGHAEKLRAQIDGFLATLESSGLLDGTGPPPGAGQAGRRVKTSRMMPRVVITRKLPVLLEPVAGVLRRMSATVLVGVFAVGAIAGFCLGLTTLFTRMPNLTHIIGPPFLVAAALQLLLVLCHETCHALVAQVLKVPVRGLGVALLFYFMPVAYVDRTDAYRHKGKGGRITLAMAGVMSDGWWCGVVGLVALNTHGFVQQSLAFLLAMQLMGLVINLNPLLPSDGFVALETAFGSVDARGRAFTLIKSRLLRREPPAYLAALSRGKRAGLTLYGAISAAYTCLVAYGAFRGVPAVVGMAVKAVQG</sequence>
<keyword evidence="1" id="KW-0812">Transmembrane</keyword>
<keyword evidence="2" id="KW-0482">Metalloprotease</keyword>
<keyword evidence="2" id="KW-0378">Hydrolase</keyword>
<dbReference type="GO" id="GO:0008237">
    <property type="term" value="F:metallopeptidase activity"/>
    <property type="evidence" value="ECO:0007669"/>
    <property type="project" value="UniProtKB-KW"/>
</dbReference>
<comment type="caution">
    <text evidence="2">The sequence shown here is derived from an EMBL/GenBank/DDBJ whole genome shotgun (WGS) entry which is preliminary data.</text>
</comment>
<keyword evidence="1" id="KW-0472">Membrane</keyword>
<reference evidence="2 3" key="1">
    <citation type="submission" date="2020-08" db="EMBL/GenBank/DDBJ databases">
        <title>Sequencing the genomes of 1000 actinobacteria strains.</title>
        <authorList>
            <person name="Klenk H.-P."/>
        </authorList>
    </citation>
    <scope>NUCLEOTIDE SEQUENCE [LARGE SCALE GENOMIC DNA]</scope>
    <source>
        <strain evidence="2 3">DSM 45790</strain>
    </source>
</reference>
<feature type="transmembrane region" description="Helical" evidence="1">
    <location>
        <begin position="136"/>
        <end position="157"/>
    </location>
</feature>
<dbReference type="RefSeq" id="WP_184612510.1">
    <property type="nucleotide sequence ID" value="NZ_BOOS01000015.1"/>
</dbReference>
<dbReference type="EMBL" id="JACHBR010000001">
    <property type="protein sequence ID" value="MBB5627919.1"/>
    <property type="molecule type" value="Genomic_DNA"/>
</dbReference>
<feature type="transmembrane region" description="Helical" evidence="1">
    <location>
        <begin position="332"/>
        <end position="351"/>
    </location>
</feature>
<dbReference type="Pfam" id="PF05402">
    <property type="entry name" value="PqqD"/>
    <property type="match status" value="1"/>
</dbReference>
<evidence type="ECO:0000313" key="3">
    <source>
        <dbReference type="Proteomes" id="UP000588112"/>
    </source>
</evidence>
<organism evidence="2 3">
    <name type="scientific">Sphaerisporangium krabiense</name>
    <dbReference type="NCBI Taxonomy" id="763782"/>
    <lineage>
        <taxon>Bacteria</taxon>
        <taxon>Bacillati</taxon>
        <taxon>Actinomycetota</taxon>
        <taxon>Actinomycetes</taxon>
        <taxon>Streptosporangiales</taxon>
        <taxon>Streptosporangiaceae</taxon>
        <taxon>Sphaerisporangium</taxon>
    </lineage>
</organism>
<gene>
    <name evidence="2" type="ORF">BJ981_003618</name>
</gene>
<keyword evidence="1" id="KW-1133">Transmembrane helix</keyword>
<accession>A0A7W8Z5X8</accession>
<dbReference type="AlphaFoldDB" id="A0A7W8Z5X8"/>
<feature type="transmembrane region" description="Helical" evidence="1">
    <location>
        <begin position="232"/>
        <end position="252"/>
    </location>
</feature>
<keyword evidence="2" id="KW-0645">Protease</keyword>